<dbReference type="InterPro" id="IPR032038">
    <property type="entry name" value="APC_N"/>
</dbReference>
<evidence type="ECO:0000313" key="4">
    <source>
        <dbReference type="EMBL" id="PIK57907.1"/>
    </source>
</evidence>
<comment type="caution">
    <text evidence="4">The sequence shown here is derived from an EMBL/GenBank/DDBJ whole genome shotgun (WGS) entry which is preliminary data.</text>
</comment>
<name>A0A2G8LCF0_STIJA</name>
<dbReference type="Gene3D" id="1.20.5.10">
    <property type="match status" value="1"/>
</dbReference>
<dbReference type="GO" id="GO:0016477">
    <property type="term" value="P:cell migration"/>
    <property type="evidence" value="ECO:0007669"/>
    <property type="project" value="TreeGrafter"/>
</dbReference>
<dbReference type="GO" id="GO:0030877">
    <property type="term" value="C:beta-catenin destruction complex"/>
    <property type="evidence" value="ECO:0007669"/>
    <property type="project" value="TreeGrafter"/>
</dbReference>
<feature type="domain" description="Adenomatous polyposis coli N-terminal dimerisation" evidence="3">
    <location>
        <begin position="4"/>
        <end position="50"/>
    </location>
</feature>
<dbReference type="InterPro" id="IPR036149">
    <property type="entry name" value="APC_N_sf"/>
</dbReference>
<evidence type="ECO:0000256" key="1">
    <source>
        <dbReference type="SAM" id="Coils"/>
    </source>
</evidence>
<dbReference type="PANTHER" id="PTHR12607:SF12">
    <property type="entry name" value="APC-LIKE, ISOFORM A-RELATED"/>
    <property type="match status" value="1"/>
</dbReference>
<dbReference type="PANTHER" id="PTHR12607">
    <property type="entry name" value="ADENOMATOUS POLYPOSIS COLI PROTEIN FAMILY"/>
    <property type="match status" value="1"/>
</dbReference>
<dbReference type="Proteomes" id="UP000230750">
    <property type="component" value="Unassembled WGS sequence"/>
</dbReference>
<proteinExistence type="predicted"/>
<dbReference type="Pfam" id="PF11414">
    <property type="entry name" value="Suppressor_APC"/>
    <property type="match status" value="1"/>
</dbReference>
<dbReference type="Gene3D" id="1.10.287.450">
    <property type="entry name" value="Helix hairpin bin"/>
    <property type="match status" value="1"/>
</dbReference>
<dbReference type="GO" id="GO:0045295">
    <property type="term" value="F:gamma-catenin binding"/>
    <property type="evidence" value="ECO:0007669"/>
    <property type="project" value="TreeGrafter"/>
</dbReference>
<keyword evidence="5" id="KW-1185">Reference proteome</keyword>
<dbReference type="EMBL" id="MRZV01000129">
    <property type="protein sequence ID" value="PIK57907.1"/>
    <property type="molecule type" value="Genomic_DNA"/>
</dbReference>
<dbReference type="GO" id="GO:0001708">
    <property type="term" value="P:cell fate specification"/>
    <property type="evidence" value="ECO:0007669"/>
    <property type="project" value="TreeGrafter"/>
</dbReference>
<dbReference type="STRING" id="307972.A0A2G8LCF0"/>
<feature type="compositionally biased region" description="Polar residues" evidence="2">
    <location>
        <begin position="233"/>
        <end position="256"/>
    </location>
</feature>
<reference evidence="4 5" key="1">
    <citation type="journal article" date="2017" name="PLoS Biol.">
        <title>The sea cucumber genome provides insights into morphological evolution and visceral regeneration.</title>
        <authorList>
            <person name="Zhang X."/>
            <person name="Sun L."/>
            <person name="Yuan J."/>
            <person name="Sun Y."/>
            <person name="Gao Y."/>
            <person name="Zhang L."/>
            <person name="Li S."/>
            <person name="Dai H."/>
            <person name="Hamel J.F."/>
            <person name="Liu C."/>
            <person name="Yu Y."/>
            <person name="Liu S."/>
            <person name="Lin W."/>
            <person name="Guo K."/>
            <person name="Jin S."/>
            <person name="Xu P."/>
            <person name="Storey K.B."/>
            <person name="Huan P."/>
            <person name="Zhang T."/>
            <person name="Zhou Y."/>
            <person name="Zhang J."/>
            <person name="Lin C."/>
            <person name="Li X."/>
            <person name="Xing L."/>
            <person name="Huo D."/>
            <person name="Sun M."/>
            <person name="Wang L."/>
            <person name="Mercier A."/>
            <person name="Li F."/>
            <person name="Yang H."/>
            <person name="Xiang J."/>
        </authorList>
    </citation>
    <scope>NUCLEOTIDE SEQUENCE [LARGE SCALE GENOMIC DNA]</scope>
    <source>
        <strain evidence="4">Shaxun</strain>
        <tissue evidence="4">Muscle</tissue>
    </source>
</reference>
<dbReference type="SUPFAM" id="SSF58050">
    <property type="entry name" value="N-terminal coiled coil domain from apc"/>
    <property type="match status" value="1"/>
</dbReference>
<protein>
    <recommendedName>
        <fullName evidence="3">Adenomatous polyposis coli N-terminal dimerisation domain-containing protein</fullName>
    </recommendedName>
</protein>
<dbReference type="GO" id="GO:0016342">
    <property type="term" value="C:catenin complex"/>
    <property type="evidence" value="ECO:0007669"/>
    <property type="project" value="TreeGrafter"/>
</dbReference>
<evidence type="ECO:0000313" key="5">
    <source>
        <dbReference type="Proteomes" id="UP000230750"/>
    </source>
</evidence>
<dbReference type="InterPro" id="IPR026831">
    <property type="entry name" value="APC_dom"/>
</dbReference>
<dbReference type="GO" id="GO:0005881">
    <property type="term" value="C:cytoplasmic microtubule"/>
    <property type="evidence" value="ECO:0007669"/>
    <property type="project" value="TreeGrafter"/>
</dbReference>
<organism evidence="4 5">
    <name type="scientific">Stichopus japonicus</name>
    <name type="common">Sea cucumber</name>
    <dbReference type="NCBI Taxonomy" id="307972"/>
    <lineage>
        <taxon>Eukaryota</taxon>
        <taxon>Metazoa</taxon>
        <taxon>Echinodermata</taxon>
        <taxon>Eleutherozoa</taxon>
        <taxon>Echinozoa</taxon>
        <taxon>Holothuroidea</taxon>
        <taxon>Aspidochirotacea</taxon>
        <taxon>Aspidochirotida</taxon>
        <taxon>Stichopodidae</taxon>
        <taxon>Apostichopus</taxon>
    </lineage>
</organism>
<feature type="coiled-coil region" evidence="1">
    <location>
        <begin position="5"/>
        <end position="32"/>
    </location>
</feature>
<evidence type="ECO:0000259" key="3">
    <source>
        <dbReference type="Pfam" id="PF16689"/>
    </source>
</evidence>
<evidence type="ECO:0000256" key="2">
    <source>
        <dbReference type="SAM" id="MobiDB-lite"/>
    </source>
</evidence>
<feature type="non-terminal residue" evidence="4">
    <location>
        <position position="291"/>
    </location>
</feature>
<sequence length="291" mass="33148">MATSYDTLLQQVENLTAENSSLKRELKDNSHQLCQLETEASSMKDALLQLHFSTQSMQEDIMAAHKTSEVKVTMRGSPSASRIRSLPGAEPEMNHLSDVFIFQQELEKERYAHTQMQENEEKLKAWYMNHLQDLKRRLEELPFSEHQYPMSLARQQIELEMKQLRDIMQKSLGCPEEVATRQRKRAIRLHSIDQKLKELYARKEEHVTEDNSRNSVQEKGYSDAKNHLLHLFGSSNGHRSSSHTAGQSAPNANADSFASPYMHLSSDGSLSRSNGQVVQVAWAAGQTNHEG</sequence>
<dbReference type="GO" id="GO:0090090">
    <property type="term" value="P:negative regulation of canonical Wnt signaling pathway"/>
    <property type="evidence" value="ECO:0007669"/>
    <property type="project" value="TreeGrafter"/>
</dbReference>
<feature type="region of interest" description="Disordered" evidence="2">
    <location>
        <begin position="231"/>
        <end position="257"/>
    </location>
</feature>
<dbReference type="SUPFAM" id="SSF82931">
    <property type="entry name" value="Tumor suppressor gene product Apc"/>
    <property type="match status" value="1"/>
</dbReference>
<dbReference type="GO" id="GO:0007389">
    <property type="term" value="P:pattern specification process"/>
    <property type="evidence" value="ECO:0007669"/>
    <property type="project" value="TreeGrafter"/>
</dbReference>
<dbReference type="GO" id="GO:0007026">
    <property type="term" value="P:negative regulation of microtubule depolymerization"/>
    <property type="evidence" value="ECO:0007669"/>
    <property type="project" value="TreeGrafter"/>
</dbReference>
<dbReference type="Pfam" id="PF16689">
    <property type="entry name" value="APC_N_CC"/>
    <property type="match status" value="1"/>
</dbReference>
<dbReference type="GO" id="GO:0008013">
    <property type="term" value="F:beta-catenin binding"/>
    <property type="evidence" value="ECO:0007669"/>
    <property type="project" value="InterPro"/>
</dbReference>
<keyword evidence="1" id="KW-0175">Coiled coil</keyword>
<dbReference type="GO" id="GO:0008017">
    <property type="term" value="F:microtubule binding"/>
    <property type="evidence" value="ECO:0007669"/>
    <property type="project" value="TreeGrafter"/>
</dbReference>
<gene>
    <name evidence="4" type="ORF">BSL78_05188</name>
</gene>
<dbReference type="InterPro" id="IPR026818">
    <property type="entry name" value="Apc_fam"/>
</dbReference>
<accession>A0A2G8LCF0</accession>
<dbReference type="GO" id="GO:0007399">
    <property type="term" value="P:nervous system development"/>
    <property type="evidence" value="ECO:0007669"/>
    <property type="project" value="TreeGrafter"/>
</dbReference>
<dbReference type="AlphaFoldDB" id="A0A2G8LCF0"/>